<feature type="chain" id="PRO_5032633561" evidence="1">
    <location>
        <begin position="19"/>
        <end position="143"/>
    </location>
</feature>
<keyword evidence="1" id="KW-0732">Signal</keyword>
<evidence type="ECO:0000313" key="2">
    <source>
        <dbReference type="EMBL" id="MRU16164.1"/>
    </source>
</evidence>
<dbReference type="OrthoDB" id="5540942at2"/>
<dbReference type="RefSeq" id="WP_154152042.1">
    <property type="nucleotide sequence ID" value="NZ_SZWE01000001.1"/>
</dbReference>
<dbReference type="AlphaFoldDB" id="A0A844D1R7"/>
<feature type="signal peptide" evidence="1">
    <location>
        <begin position="1"/>
        <end position="18"/>
    </location>
</feature>
<accession>A0A844D1R7</accession>
<keyword evidence="3" id="KW-1185">Reference proteome</keyword>
<evidence type="ECO:0000256" key="1">
    <source>
        <dbReference type="SAM" id="SignalP"/>
    </source>
</evidence>
<dbReference type="Proteomes" id="UP000564704">
    <property type="component" value="Unassembled WGS sequence"/>
</dbReference>
<proteinExistence type="predicted"/>
<sequence>MRRLAFFLAVLMPGMGWAWEEPQRGTDTRSALMDALRPHAEWMLGKPVEFVVHSLRRSGDVGFASVRAQRPGGGMIEIARTPGAKRGQLDAEFMDGSSLQALYRKSGKTWVAVHWAIGATDVWYADPAFCPEYQAVIPEVCGG</sequence>
<evidence type="ECO:0000313" key="3">
    <source>
        <dbReference type="Proteomes" id="UP000564704"/>
    </source>
</evidence>
<name>A0A844D1R7_9RHOB</name>
<organism evidence="2 3">
    <name type="scientific">Roseovarius bejariae</name>
    <dbReference type="NCBI Taxonomy" id="2576383"/>
    <lineage>
        <taxon>Bacteria</taxon>
        <taxon>Pseudomonadati</taxon>
        <taxon>Pseudomonadota</taxon>
        <taxon>Alphaproteobacteria</taxon>
        <taxon>Rhodobacterales</taxon>
        <taxon>Roseobacteraceae</taxon>
        <taxon>Roseovarius</taxon>
    </lineage>
</organism>
<comment type="caution">
    <text evidence="2">The sequence shown here is derived from an EMBL/GenBank/DDBJ whole genome shotgun (WGS) entry which is preliminary data.</text>
</comment>
<protein>
    <submittedName>
        <fullName evidence="2">Uncharacterized protein</fullName>
    </submittedName>
</protein>
<reference evidence="2 3" key="1">
    <citation type="submission" date="2019-05" db="EMBL/GenBank/DDBJ databases">
        <title>Roseovarius bejariae sp. nov., a moderately halophylic bacterium isolated from a saline soil in Rambla Salada (Murcia).</title>
        <authorList>
            <person name="Castro D.J."/>
            <person name="Gomez-Altuve A."/>
            <person name="Reina J.C."/>
            <person name="Rodriguez M."/>
            <person name="Sampedro I."/>
            <person name="Llamas I."/>
            <person name="Martinez-Checa F."/>
        </authorList>
    </citation>
    <scope>NUCLEOTIDE SEQUENCE [LARGE SCALE GENOMIC DNA]</scope>
    <source>
        <strain evidence="2 3">A21</strain>
    </source>
</reference>
<dbReference type="EMBL" id="SZWE01000001">
    <property type="protein sequence ID" value="MRU16164.1"/>
    <property type="molecule type" value="Genomic_DNA"/>
</dbReference>
<gene>
    <name evidence="2" type="ORF">FDP25_12050</name>
</gene>